<dbReference type="Gene3D" id="1.10.357.10">
    <property type="entry name" value="Tetracycline Repressor, domain 2"/>
    <property type="match status" value="1"/>
</dbReference>
<evidence type="ECO:0000259" key="5">
    <source>
        <dbReference type="PROSITE" id="PS50977"/>
    </source>
</evidence>
<dbReference type="AlphaFoldDB" id="A0A0C9Q6G9"/>
<organism evidence="6 7">
    <name type="scientific">Lacticaseibacillus paracasei NRIC 0644</name>
    <dbReference type="NCBI Taxonomy" id="1435038"/>
    <lineage>
        <taxon>Bacteria</taxon>
        <taxon>Bacillati</taxon>
        <taxon>Bacillota</taxon>
        <taxon>Bacilli</taxon>
        <taxon>Lactobacillales</taxon>
        <taxon>Lactobacillaceae</taxon>
        <taxon>Lacticaseibacillus</taxon>
    </lineage>
</organism>
<dbReference type="SUPFAM" id="SSF46689">
    <property type="entry name" value="Homeodomain-like"/>
    <property type="match status" value="1"/>
</dbReference>
<dbReference type="InterPro" id="IPR009057">
    <property type="entry name" value="Homeodomain-like_sf"/>
</dbReference>
<dbReference type="InterPro" id="IPR023772">
    <property type="entry name" value="DNA-bd_HTH_TetR-type_CS"/>
</dbReference>
<dbReference type="InterPro" id="IPR050109">
    <property type="entry name" value="HTH-type_TetR-like_transc_reg"/>
</dbReference>
<evidence type="ECO:0000256" key="2">
    <source>
        <dbReference type="ARBA" id="ARBA00023125"/>
    </source>
</evidence>
<evidence type="ECO:0000313" key="6">
    <source>
        <dbReference type="EMBL" id="GAN35467.1"/>
    </source>
</evidence>
<accession>A0A0C9Q6G9</accession>
<feature type="domain" description="HTH tetR-type" evidence="5">
    <location>
        <begin position="9"/>
        <end position="69"/>
    </location>
</feature>
<keyword evidence="1" id="KW-0805">Transcription regulation</keyword>
<dbReference type="PRINTS" id="PR00455">
    <property type="entry name" value="HTHTETR"/>
</dbReference>
<dbReference type="GO" id="GO:0000976">
    <property type="term" value="F:transcription cis-regulatory region binding"/>
    <property type="evidence" value="ECO:0007669"/>
    <property type="project" value="TreeGrafter"/>
</dbReference>
<reference evidence="7" key="1">
    <citation type="submission" date="2014-05" db="EMBL/GenBank/DDBJ databases">
        <title>Whole genome sequencing of Lactobacillus casei NRIC0644.</title>
        <authorList>
            <person name="Atarashi H."/>
            <person name="Yoshida Y."/>
            <person name="Fujimura S."/>
            <person name="Tanaka N."/>
            <person name="Shiwa Y."/>
            <person name="Yoshikawa H."/>
            <person name="Okada S."/>
            <person name="Nakagawa J."/>
        </authorList>
    </citation>
    <scope>NUCLEOTIDE SEQUENCE [LARGE SCALE GENOMIC DNA]</scope>
    <source>
        <strain evidence="7">NRIC0644</strain>
    </source>
</reference>
<dbReference type="PANTHER" id="PTHR30055">
    <property type="entry name" value="HTH-TYPE TRANSCRIPTIONAL REGULATOR RUTR"/>
    <property type="match status" value="1"/>
</dbReference>
<sequence>MNQRELQKKATMQRILTTAQTLFMTHGYAAVTTRMIADAADVQQPLLYHYFKTKEALYLVVVMHVSEAMAAKIVHEQTDSQHFVANVNRLGHLLTDDNDMNLQLVLHDIGNLNEAARFKVFQAWQKGLLNPLDSFFTVFKQRLAPDYQIREVTLYFLTVLSVYLQPNERPTSNRITFKRQLSLDRALQMFCTGVQQKGTIQQD</sequence>
<dbReference type="InterPro" id="IPR001647">
    <property type="entry name" value="HTH_TetR"/>
</dbReference>
<dbReference type="PANTHER" id="PTHR30055:SF234">
    <property type="entry name" value="HTH-TYPE TRANSCRIPTIONAL REGULATOR BETI"/>
    <property type="match status" value="1"/>
</dbReference>
<dbReference type="PROSITE" id="PS50977">
    <property type="entry name" value="HTH_TETR_2"/>
    <property type="match status" value="1"/>
</dbReference>
<evidence type="ECO:0000256" key="4">
    <source>
        <dbReference type="PROSITE-ProRule" id="PRU00335"/>
    </source>
</evidence>
<evidence type="ECO:0000256" key="3">
    <source>
        <dbReference type="ARBA" id="ARBA00023163"/>
    </source>
</evidence>
<feature type="DNA-binding region" description="H-T-H motif" evidence="4">
    <location>
        <begin position="32"/>
        <end position="51"/>
    </location>
</feature>
<name>A0A0C9Q6G9_LACPA</name>
<dbReference type="GO" id="GO:0003700">
    <property type="term" value="F:DNA-binding transcription factor activity"/>
    <property type="evidence" value="ECO:0007669"/>
    <property type="project" value="TreeGrafter"/>
</dbReference>
<evidence type="ECO:0000256" key="1">
    <source>
        <dbReference type="ARBA" id="ARBA00023015"/>
    </source>
</evidence>
<comment type="caution">
    <text evidence="6">The sequence shown here is derived from an EMBL/GenBank/DDBJ whole genome shotgun (WGS) entry which is preliminary data.</text>
</comment>
<dbReference type="RefSeq" id="WP_045624728.1">
    <property type="nucleotide sequence ID" value="NZ_BAYM01000008.1"/>
</dbReference>
<keyword evidence="2 4" id="KW-0238">DNA-binding</keyword>
<dbReference type="PROSITE" id="PS01081">
    <property type="entry name" value="HTH_TETR_1"/>
    <property type="match status" value="1"/>
</dbReference>
<dbReference type="Proteomes" id="UP000032552">
    <property type="component" value="Unassembled WGS sequence"/>
</dbReference>
<dbReference type="EMBL" id="BAYM01000008">
    <property type="protein sequence ID" value="GAN35467.1"/>
    <property type="molecule type" value="Genomic_DNA"/>
</dbReference>
<keyword evidence="3" id="KW-0804">Transcription</keyword>
<gene>
    <name evidence="6" type="ORF">LC0644_0056</name>
</gene>
<protein>
    <submittedName>
        <fullName evidence="6">Transcriptional regulator</fullName>
    </submittedName>
</protein>
<dbReference type="Pfam" id="PF00440">
    <property type="entry name" value="TetR_N"/>
    <property type="match status" value="1"/>
</dbReference>
<evidence type="ECO:0000313" key="7">
    <source>
        <dbReference type="Proteomes" id="UP000032552"/>
    </source>
</evidence>
<proteinExistence type="predicted"/>